<sequence length="108" mass="12879">MIEIVFFQTPAHSCIVASLTTSCAFDAFCRANFPILYEETVYTIFLGSCYTISYVFDFFFFYIYRLHLTLKLCLHHLIRNHLVYFDYYLPFSMFSINKSFTYFICGIK</sequence>
<name>A0A0K2U905_LEPSM</name>
<evidence type="ECO:0000256" key="1">
    <source>
        <dbReference type="SAM" id="Phobius"/>
    </source>
</evidence>
<dbReference type="AlphaFoldDB" id="A0A0K2U905"/>
<feature type="transmembrane region" description="Helical" evidence="1">
    <location>
        <begin position="41"/>
        <end position="64"/>
    </location>
</feature>
<dbReference type="EMBL" id="HACA01017362">
    <property type="protein sequence ID" value="CDW34723.1"/>
    <property type="molecule type" value="Transcribed_RNA"/>
</dbReference>
<accession>A0A0K2U905</accession>
<reference evidence="2" key="1">
    <citation type="submission" date="2014-05" db="EMBL/GenBank/DDBJ databases">
        <authorList>
            <person name="Chronopoulou M."/>
        </authorList>
    </citation>
    <scope>NUCLEOTIDE SEQUENCE</scope>
    <source>
        <tissue evidence="2">Whole organism</tissue>
    </source>
</reference>
<keyword evidence="1" id="KW-0472">Membrane</keyword>
<evidence type="ECO:0000313" key="2">
    <source>
        <dbReference type="EMBL" id="CDW34723.1"/>
    </source>
</evidence>
<protein>
    <submittedName>
        <fullName evidence="2">Uncharacterized protein</fullName>
    </submittedName>
</protein>
<organism evidence="2">
    <name type="scientific">Lepeophtheirus salmonis</name>
    <name type="common">Salmon louse</name>
    <name type="synonym">Caligus salmonis</name>
    <dbReference type="NCBI Taxonomy" id="72036"/>
    <lineage>
        <taxon>Eukaryota</taxon>
        <taxon>Metazoa</taxon>
        <taxon>Ecdysozoa</taxon>
        <taxon>Arthropoda</taxon>
        <taxon>Crustacea</taxon>
        <taxon>Multicrustacea</taxon>
        <taxon>Hexanauplia</taxon>
        <taxon>Copepoda</taxon>
        <taxon>Siphonostomatoida</taxon>
        <taxon>Caligidae</taxon>
        <taxon>Lepeophtheirus</taxon>
    </lineage>
</organism>
<keyword evidence="1" id="KW-1133">Transmembrane helix</keyword>
<keyword evidence="1" id="KW-0812">Transmembrane</keyword>
<proteinExistence type="predicted"/>